<comment type="caution">
    <text evidence="3">The sequence shown here is derived from an EMBL/GenBank/DDBJ whole genome shotgun (WGS) entry which is preliminary data.</text>
</comment>
<keyword evidence="4" id="KW-1185">Reference proteome</keyword>
<dbReference type="EMBL" id="JACOPR010000006">
    <property type="protein sequence ID" value="MBC5731219.1"/>
    <property type="molecule type" value="Genomic_DNA"/>
</dbReference>
<sequence length="124" mass="13698">MIDFGFWDAGPTPGFFPIIIAVVLLLASIASFIQVARDKDGKDVQYNRAELMVILGAAGIIIGSMVIGLILSCLVYLVLWLKLVEHAPWKHVIIIEAILAAIIIGVFVVWLQVQFPMGLFELFM</sequence>
<dbReference type="InterPro" id="IPR009936">
    <property type="entry name" value="DUF1468"/>
</dbReference>
<evidence type="ECO:0000256" key="1">
    <source>
        <dbReference type="SAM" id="Phobius"/>
    </source>
</evidence>
<dbReference type="Pfam" id="PF07331">
    <property type="entry name" value="TctB"/>
    <property type="match status" value="1"/>
</dbReference>
<reference evidence="3 4" key="1">
    <citation type="submission" date="2020-08" db="EMBL/GenBank/DDBJ databases">
        <title>Genome public.</title>
        <authorList>
            <person name="Liu C."/>
            <person name="Sun Q."/>
        </authorList>
    </citation>
    <scope>NUCLEOTIDE SEQUENCE [LARGE SCALE GENOMIC DNA]</scope>
    <source>
        <strain evidence="3 4">New-38</strain>
    </source>
</reference>
<feature type="transmembrane region" description="Helical" evidence="1">
    <location>
        <begin position="91"/>
        <end position="111"/>
    </location>
</feature>
<gene>
    <name evidence="3" type="ORF">H8S34_10305</name>
</gene>
<feature type="domain" description="DUF1468" evidence="2">
    <location>
        <begin position="6"/>
        <end position="116"/>
    </location>
</feature>
<feature type="transmembrane region" description="Helical" evidence="1">
    <location>
        <begin position="14"/>
        <end position="33"/>
    </location>
</feature>
<keyword evidence="1" id="KW-0472">Membrane</keyword>
<organism evidence="3 4">
    <name type="scientific">Pseudoflavonifractor hominis</name>
    <dbReference type="NCBI Taxonomy" id="2763059"/>
    <lineage>
        <taxon>Bacteria</taxon>
        <taxon>Bacillati</taxon>
        <taxon>Bacillota</taxon>
        <taxon>Clostridia</taxon>
        <taxon>Eubacteriales</taxon>
        <taxon>Oscillospiraceae</taxon>
        <taxon>Pseudoflavonifractor</taxon>
    </lineage>
</organism>
<dbReference type="Proteomes" id="UP000660021">
    <property type="component" value="Unassembled WGS sequence"/>
</dbReference>
<evidence type="ECO:0000259" key="2">
    <source>
        <dbReference type="Pfam" id="PF07331"/>
    </source>
</evidence>
<proteinExistence type="predicted"/>
<name>A0ABR7HUM8_9FIRM</name>
<evidence type="ECO:0000313" key="4">
    <source>
        <dbReference type="Proteomes" id="UP000660021"/>
    </source>
</evidence>
<protein>
    <submittedName>
        <fullName evidence="3">Tripartite tricarboxylate transporter TctB family protein</fullName>
    </submittedName>
</protein>
<keyword evidence="1" id="KW-0812">Transmembrane</keyword>
<accession>A0ABR7HUM8</accession>
<feature type="transmembrane region" description="Helical" evidence="1">
    <location>
        <begin position="53"/>
        <end position="79"/>
    </location>
</feature>
<evidence type="ECO:0000313" key="3">
    <source>
        <dbReference type="EMBL" id="MBC5731219.1"/>
    </source>
</evidence>
<keyword evidence="1" id="KW-1133">Transmembrane helix</keyword>